<dbReference type="Pfam" id="PF25037">
    <property type="entry name" value="VPS13_C"/>
    <property type="match status" value="1"/>
</dbReference>
<evidence type="ECO:0000259" key="1">
    <source>
        <dbReference type="Pfam" id="PF25037"/>
    </source>
</evidence>
<name>A0A7R9M3M0_9ACAR</name>
<dbReference type="Proteomes" id="UP000759131">
    <property type="component" value="Unassembled WGS sequence"/>
</dbReference>
<evidence type="ECO:0000313" key="2">
    <source>
        <dbReference type="EMBL" id="CAD7651748.1"/>
    </source>
</evidence>
<dbReference type="AlphaFoldDB" id="A0A7R9M3M0"/>
<reference evidence="2" key="1">
    <citation type="submission" date="2020-11" db="EMBL/GenBank/DDBJ databases">
        <authorList>
            <person name="Tran Van P."/>
        </authorList>
    </citation>
    <scope>NUCLEOTIDE SEQUENCE</scope>
</reference>
<gene>
    <name evidence="2" type="ORF">OSB1V03_LOCUS23511</name>
</gene>
<evidence type="ECO:0000313" key="3">
    <source>
        <dbReference type="Proteomes" id="UP000759131"/>
    </source>
</evidence>
<feature type="domain" description="Intermembrane lipid transfer protein VPS13-like C-terminal" evidence="1">
    <location>
        <begin position="1"/>
        <end position="69"/>
    </location>
</feature>
<dbReference type="OrthoDB" id="428159at2759"/>
<dbReference type="EMBL" id="CAJPIZ010059542">
    <property type="protein sequence ID" value="CAG2123566.1"/>
    <property type="molecule type" value="Genomic_DNA"/>
</dbReference>
<sequence>MENGKYVSDNYVIHCQLNAGALIILTDKRVIAVKKGMMSHNWESDWAEEWHNCAKVNISGDGLKLKITTKV</sequence>
<dbReference type="EMBL" id="OC914117">
    <property type="protein sequence ID" value="CAD7651748.1"/>
    <property type="molecule type" value="Genomic_DNA"/>
</dbReference>
<dbReference type="InterPro" id="IPR056748">
    <property type="entry name" value="VPS13-like_C"/>
</dbReference>
<keyword evidence="3" id="KW-1185">Reference proteome</keyword>
<accession>A0A7R9M3M0</accession>
<organism evidence="2">
    <name type="scientific">Medioppia subpectinata</name>
    <dbReference type="NCBI Taxonomy" id="1979941"/>
    <lineage>
        <taxon>Eukaryota</taxon>
        <taxon>Metazoa</taxon>
        <taxon>Ecdysozoa</taxon>
        <taxon>Arthropoda</taxon>
        <taxon>Chelicerata</taxon>
        <taxon>Arachnida</taxon>
        <taxon>Acari</taxon>
        <taxon>Acariformes</taxon>
        <taxon>Sarcoptiformes</taxon>
        <taxon>Oribatida</taxon>
        <taxon>Brachypylina</taxon>
        <taxon>Oppioidea</taxon>
        <taxon>Oppiidae</taxon>
        <taxon>Medioppia</taxon>
    </lineage>
</organism>
<protein>
    <recommendedName>
        <fullName evidence="1">Intermembrane lipid transfer protein VPS13-like C-terminal domain-containing protein</fullName>
    </recommendedName>
</protein>
<proteinExistence type="predicted"/>